<keyword evidence="2" id="KW-0479">Metal-binding</keyword>
<name>A0A7X0MWS9_9GAMM</name>
<dbReference type="InterPro" id="IPR003819">
    <property type="entry name" value="TauD/TfdA-like"/>
</dbReference>
<evidence type="ECO:0000256" key="3">
    <source>
        <dbReference type="ARBA" id="ARBA00022964"/>
    </source>
</evidence>
<dbReference type="EC" id="1.14.11.17" evidence="7"/>
<dbReference type="Gene3D" id="3.60.130.10">
    <property type="entry name" value="Clavaminate synthase-like"/>
    <property type="match status" value="1"/>
</dbReference>
<dbReference type="GO" id="GO:0006790">
    <property type="term" value="P:sulfur compound metabolic process"/>
    <property type="evidence" value="ECO:0007669"/>
    <property type="project" value="TreeGrafter"/>
</dbReference>
<organism evidence="7 8">
    <name type="scientific">Pseudoteredinibacter isoporae</name>
    <dbReference type="NCBI Taxonomy" id="570281"/>
    <lineage>
        <taxon>Bacteria</taxon>
        <taxon>Pseudomonadati</taxon>
        <taxon>Pseudomonadota</taxon>
        <taxon>Gammaproteobacteria</taxon>
        <taxon>Cellvibrionales</taxon>
        <taxon>Cellvibrionaceae</taxon>
        <taxon>Pseudoteredinibacter</taxon>
    </lineage>
</organism>
<accession>A0A7X0MWS9</accession>
<dbReference type="AlphaFoldDB" id="A0A7X0MWS9"/>
<gene>
    <name evidence="7" type="ORF">HNR48_002795</name>
</gene>
<evidence type="ECO:0000256" key="4">
    <source>
        <dbReference type="ARBA" id="ARBA00023002"/>
    </source>
</evidence>
<sequence>MQPPHCNAAKSYQHFTAKPLCGAMGAELEGLDLRKLCDDSFVELQDALDQHQMVFIKNQDLSFHDQEAITLLFGEFGTDAFTQGIEGHPNILRIAKAADEELPLVFGGVWHTDSAFLQRPPSLTLLYSRVVPPYGGDTLFGNCYLAYEELSENMKSMLEGLSGVYSMQDYFNDKESKIDYQAMDLNASDDIRNAAIHPLIRTHPRTGKKSLYANPGSLVGIAGMKPEEAQPIIEYLCELVCQPAFSARLCWEENMFVIWDNRCTVHLALNDYRGFAREMLRTTVLGERPF</sequence>
<keyword evidence="4 7" id="KW-0560">Oxidoreductase</keyword>
<comment type="similarity">
    <text evidence="1">Belongs to the TfdA dioxygenase family.</text>
</comment>
<evidence type="ECO:0000313" key="7">
    <source>
        <dbReference type="EMBL" id="MBB6522510.1"/>
    </source>
</evidence>
<protein>
    <submittedName>
        <fullName evidence="7">Taurine dioxygenase</fullName>
        <ecNumber evidence="7">1.14.11.17</ecNumber>
    </submittedName>
</protein>
<evidence type="ECO:0000256" key="5">
    <source>
        <dbReference type="ARBA" id="ARBA00023004"/>
    </source>
</evidence>
<dbReference type="PANTHER" id="PTHR30468">
    <property type="entry name" value="ALPHA-KETOGLUTARATE-DEPENDENT SULFONATE DIOXYGENASE"/>
    <property type="match status" value="1"/>
</dbReference>
<evidence type="ECO:0000313" key="8">
    <source>
        <dbReference type="Proteomes" id="UP000528457"/>
    </source>
</evidence>
<keyword evidence="5" id="KW-0408">Iron</keyword>
<dbReference type="SUPFAM" id="SSF51197">
    <property type="entry name" value="Clavaminate synthase-like"/>
    <property type="match status" value="1"/>
</dbReference>
<dbReference type="Pfam" id="PF02668">
    <property type="entry name" value="TauD"/>
    <property type="match status" value="1"/>
</dbReference>
<dbReference type="InParanoid" id="A0A7X0MWS9"/>
<dbReference type="Proteomes" id="UP000528457">
    <property type="component" value="Unassembled WGS sequence"/>
</dbReference>
<dbReference type="InterPro" id="IPR042098">
    <property type="entry name" value="TauD-like_sf"/>
</dbReference>
<dbReference type="PANTHER" id="PTHR30468:SF1">
    <property type="entry name" value="ALPHA-KETOGLUTARATE-DEPENDENT SULFONATE DIOXYGENASE"/>
    <property type="match status" value="1"/>
</dbReference>
<feature type="domain" description="TauD/TfdA-like" evidence="6">
    <location>
        <begin position="17"/>
        <end position="283"/>
    </location>
</feature>
<evidence type="ECO:0000256" key="2">
    <source>
        <dbReference type="ARBA" id="ARBA00022723"/>
    </source>
</evidence>
<dbReference type="EMBL" id="JACHHT010000002">
    <property type="protein sequence ID" value="MBB6522510.1"/>
    <property type="molecule type" value="Genomic_DNA"/>
</dbReference>
<dbReference type="GO" id="GO:0000908">
    <property type="term" value="F:taurine dioxygenase activity"/>
    <property type="evidence" value="ECO:0007669"/>
    <property type="project" value="UniProtKB-EC"/>
</dbReference>
<comment type="caution">
    <text evidence="7">The sequence shown here is derived from an EMBL/GenBank/DDBJ whole genome shotgun (WGS) entry which is preliminary data.</text>
</comment>
<dbReference type="RefSeq" id="WP_166845754.1">
    <property type="nucleotide sequence ID" value="NZ_JAAONY010000002.1"/>
</dbReference>
<keyword evidence="3 7" id="KW-0223">Dioxygenase</keyword>
<dbReference type="InterPro" id="IPR051323">
    <property type="entry name" value="AtsK-like"/>
</dbReference>
<proteinExistence type="inferred from homology"/>
<keyword evidence="8" id="KW-1185">Reference proteome</keyword>
<evidence type="ECO:0000259" key="6">
    <source>
        <dbReference type="Pfam" id="PF02668"/>
    </source>
</evidence>
<reference evidence="7 8" key="1">
    <citation type="submission" date="2020-08" db="EMBL/GenBank/DDBJ databases">
        <title>Genomic Encyclopedia of Type Strains, Phase IV (KMG-IV): sequencing the most valuable type-strain genomes for metagenomic binning, comparative biology and taxonomic classification.</title>
        <authorList>
            <person name="Goeker M."/>
        </authorList>
    </citation>
    <scope>NUCLEOTIDE SEQUENCE [LARGE SCALE GENOMIC DNA]</scope>
    <source>
        <strain evidence="7 8">DSM 22368</strain>
    </source>
</reference>
<dbReference type="GO" id="GO:0005737">
    <property type="term" value="C:cytoplasm"/>
    <property type="evidence" value="ECO:0007669"/>
    <property type="project" value="TreeGrafter"/>
</dbReference>
<dbReference type="GO" id="GO:0046872">
    <property type="term" value="F:metal ion binding"/>
    <property type="evidence" value="ECO:0007669"/>
    <property type="project" value="UniProtKB-KW"/>
</dbReference>
<evidence type="ECO:0000256" key="1">
    <source>
        <dbReference type="ARBA" id="ARBA00005896"/>
    </source>
</evidence>